<dbReference type="AlphaFoldDB" id="A0A371EXD4"/>
<organism evidence="1 2">
    <name type="scientific">Mucuna pruriens</name>
    <name type="common">Velvet bean</name>
    <name type="synonym">Dolichos pruriens</name>
    <dbReference type="NCBI Taxonomy" id="157652"/>
    <lineage>
        <taxon>Eukaryota</taxon>
        <taxon>Viridiplantae</taxon>
        <taxon>Streptophyta</taxon>
        <taxon>Embryophyta</taxon>
        <taxon>Tracheophyta</taxon>
        <taxon>Spermatophyta</taxon>
        <taxon>Magnoliopsida</taxon>
        <taxon>eudicotyledons</taxon>
        <taxon>Gunneridae</taxon>
        <taxon>Pentapetalae</taxon>
        <taxon>rosids</taxon>
        <taxon>fabids</taxon>
        <taxon>Fabales</taxon>
        <taxon>Fabaceae</taxon>
        <taxon>Papilionoideae</taxon>
        <taxon>50 kb inversion clade</taxon>
        <taxon>NPAAA clade</taxon>
        <taxon>indigoferoid/millettioid clade</taxon>
        <taxon>Phaseoleae</taxon>
        <taxon>Mucuna</taxon>
    </lineage>
</organism>
<evidence type="ECO:0000313" key="2">
    <source>
        <dbReference type="Proteomes" id="UP000257109"/>
    </source>
</evidence>
<dbReference type="EMBL" id="QJKJ01011611">
    <property type="protein sequence ID" value="RDX70666.1"/>
    <property type="molecule type" value="Genomic_DNA"/>
</dbReference>
<name>A0A371EXD4_MUCPR</name>
<evidence type="ECO:0000313" key="1">
    <source>
        <dbReference type="EMBL" id="RDX70666.1"/>
    </source>
</evidence>
<accession>A0A371EXD4</accession>
<feature type="non-terminal residue" evidence="1">
    <location>
        <position position="1"/>
    </location>
</feature>
<proteinExistence type="predicted"/>
<keyword evidence="2" id="KW-1185">Reference proteome</keyword>
<sequence length="182" mass="20487">MSPLDKLATQGEFTRGSRTERPKVVKGDCLACYRTLVDLILSVLAKRGEPSSSSYFTYNQNPPISYILVRDRVCPTLLRQSALSQDRSGASLKFGTKSRPCGREDTSTPCKLNGCHGPRPTPIVVIHSYPQVELDTQEKWQQLEERLKAIKGVERYGFEAMDLCLVSDVIIPYKFKVPDFDK</sequence>
<comment type="caution">
    <text evidence="1">The sequence shown here is derived from an EMBL/GenBank/DDBJ whole genome shotgun (WGS) entry which is preliminary data.</text>
</comment>
<gene>
    <name evidence="1" type="ORF">CR513_50056</name>
</gene>
<protein>
    <submittedName>
        <fullName evidence="1">Uncharacterized protein</fullName>
    </submittedName>
</protein>
<dbReference type="Proteomes" id="UP000257109">
    <property type="component" value="Unassembled WGS sequence"/>
</dbReference>
<reference evidence="1" key="1">
    <citation type="submission" date="2018-05" db="EMBL/GenBank/DDBJ databases">
        <title>Draft genome of Mucuna pruriens seed.</title>
        <authorList>
            <person name="Nnadi N.E."/>
            <person name="Vos R."/>
            <person name="Hasami M.H."/>
            <person name="Devisetty U.K."/>
            <person name="Aguiy J.C."/>
        </authorList>
    </citation>
    <scope>NUCLEOTIDE SEQUENCE [LARGE SCALE GENOMIC DNA]</scope>
    <source>
        <strain evidence="1">JCA_2017</strain>
    </source>
</reference>